<dbReference type="GO" id="GO:0043709">
    <property type="term" value="P:cell adhesion involved in single-species biofilm formation"/>
    <property type="evidence" value="ECO:0007669"/>
    <property type="project" value="TreeGrafter"/>
</dbReference>
<keyword evidence="2" id="KW-1133">Transmembrane helix</keyword>
<proteinExistence type="predicted"/>
<name>A0A433XI14_9BACL</name>
<dbReference type="RefSeq" id="WP_127198827.1">
    <property type="nucleotide sequence ID" value="NZ_RZNX01000002.1"/>
</dbReference>
<dbReference type="EMBL" id="RZNX01000002">
    <property type="protein sequence ID" value="RUT33713.1"/>
    <property type="molecule type" value="Genomic_DNA"/>
</dbReference>
<dbReference type="InterPro" id="IPR011623">
    <property type="entry name" value="7TMR_DISM_rcpt_extracell_dom1"/>
</dbReference>
<evidence type="ECO:0000259" key="3">
    <source>
        <dbReference type="PROSITE" id="PS50887"/>
    </source>
</evidence>
<keyword evidence="1" id="KW-0175">Coiled coil</keyword>
<dbReference type="InterPro" id="IPR043128">
    <property type="entry name" value="Rev_trsase/Diguanyl_cyclase"/>
</dbReference>
<evidence type="ECO:0000256" key="1">
    <source>
        <dbReference type="SAM" id="Coils"/>
    </source>
</evidence>
<sequence>MIIRLGLIMLISTLLATGCSLRIGESAVPVQSRPGVLDVTAGDRENQLSELRGAYELYWHQLMEPADFAAHAQRMTGYMDMPSNWNNFTLNGKQLPRMGYATFRLTLKVSKPWETKGLLIPVMYSNYKLWVDGRLVAVSGRVGTDPASSIPQKITQEIYFQPKSEQVQILIQISNYDNYAGGMWEPIRYGSAVEIGASHDRKTIFTAILLGIVIMAGAYHIGLGILRRKDTSVLYFGVFCFDVALRSLTVDEVFLTKVFPDFSWQLASRIEYICFYIGVPLIGIFLKKLFPAEVSTMFIKVVTAAAALYTLFTIVTPANIYYQILLYYQILAVLAAIYALYAIVRAAMHKREGAIYALAGYIVFALAVLFDVFGSILSVAELSSNAVGVAAFTFCFSLVLSKKLSLAFNKTEQLAEELALVNDSLDTKVRDRTLELAESNRKLEELNLQLREWSVIDGLTGVYNRRYFDDQLHMQLKRCQTEGLPLSVMLIDVDFFKKYNDTYGHLQGDECLREVAQTLKASLDQREIAAVLTRYGGEEFAVILPGYELTLVMETAEAMCEKIRERQLPHSGSEVSDCVTISAGAACMVPVPGKDGRTLVEAADKQLYKAKSSGRNQAAGVAYSQVS</sequence>
<dbReference type="SMART" id="SM00267">
    <property type="entry name" value="GGDEF"/>
    <property type="match status" value="1"/>
</dbReference>
<evidence type="ECO:0000256" key="2">
    <source>
        <dbReference type="SAM" id="Phobius"/>
    </source>
</evidence>
<feature type="transmembrane region" description="Helical" evidence="2">
    <location>
        <begin position="270"/>
        <end position="286"/>
    </location>
</feature>
<keyword evidence="2" id="KW-0472">Membrane</keyword>
<feature type="transmembrane region" description="Helical" evidence="2">
    <location>
        <begin position="356"/>
        <end position="376"/>
    </location>
</feature>
<feature type="transmembrane region" description="Helical" evidence="2">
    <location>
        <begin position="298"/>
        <end position="320"/>
    </location>
</feature>
<feature type="transmembrane region" description="Helical" evidence="2">
    <location>
        <begin position="233"/>
        <end position="250"/>
    </location>
</feature>
<dbReference type="Gene3D" id="3.30.70.270">
    <property type="match status" value="1"/>
</dbReference>
<keyword evidence="2" id="KW-0812">Transmembrane</keyword>
<accession>A0A433XI14</accession>
<dbReference type="Proteomes" id="UP000272464">
    <property type="component" value="Unassembled WGS sequence"/>
</dbReference>
<dbReference type="GO" id="GO:1902201">
    <property type="term" value="P:negative regulation of bacterial-type flagellum-dependent cell motility"/>
    <property type="evidence" value="ECO:0007669"/>
    <property type="project" value="TreeGrafter"/>
</dbReference>
<dbReference type="GO" id="GO:0052621">
    <property type="term" value="F:diguanylate cyclase activity"/>
    <property type="evidence" value="ECO:0007669"/>
    <property type="project" value="TreeGrafter"/>
</dbReference>
<dbReference type="SUPFAM" id="SSF55073">
    <property type="entry name" value="Nucleotide cyclase"/>
    <property type="match status" value="1"/>
</dbReference>
<feature type="transmembrane region" description="Helical" evidence="2">
    <location>
        <begin position="204"/>
        <end position="226"/>
    </location>
</feature>
<feature type="domain" description="GGDEF" evidence="3">
    <location>
        <begin position="484"/>
        <end position="623"/>
    </location>
</feature>
<feature type="transmembrane region" description="Helical" evidence="2">
    <location>
        <begin position="326"/>
        <end position="344"/>
    </location>
</feature>
<feature type="coiled-coil region" evidence="1">
    <location>
        <begin position="429"/>
        <end position="456"/>
    </location>
</feature>
<dbReference type="OrthoDB" id="9759607at2"/>
<keyword evidence="5" id="KW-1185">Reference proteome</keyword>
<dbReference type="CDD" id="cd01949">
    <property type="entry name" value="GGDEF"/>
    <property type="match status" value="1"/>
</dbReference>
<dbReference type="InterPro" id="IPR029787">
    <property type="entry name" value="Nucleotide_cyclase"/>
</dbReference>
<dbReference type="Pfam" id="PF00990">
    <property type="entry name" value="GGDEF"/>
    <property type="match status" value="1"/>
</dbReference>
<dbReference type="PROSITE" id="PS51257">
    <property type="entry name" value="PROKAR_LIPOPROTEIN"/>
    <property type="match status" value="1"/>
</dbReference>
<dbReference type="PANTHER" id="PTHR45138:SF9">
    <property type="entry name" value="DIGUANYLATE CYCLASE DGCM-RELATED"/>
    <property type="match status" value="1"/>
</dbReference>
<dbReference type="FunFam" id="3.30.70.270:FF:000001">
    <property type="entry name" value="Diguanylate cyclase domain protein"/>
    <property type="match status" value="1"/>
</dbReference>
<dbReference type="InterPro" id="IPR000160">
    <property type="entry name" value="GGDEF_dom"/>
</dbReference>
<protein>
    <submittedName>
        <fullName evidence="4">Diguanylate cyclase</fullName>
    </submittedName>
</protein>
<organism evidence="4 5">
    <name type="scientific">Paenibacillus zeisoli</name>
    <dbReference type="NCBI Taxonomy" id="2496267"/>
    <lineage>
        <taxon>Bacteria</taxon>
        <taxon>Bacillati</taxon>
        <taxon>Bacillota</taxon>
        <taxon>Bacilli</taxon>
        <taxon>Bacillales</taxon>
        <taxon>Paenibacillaceae</taxon>
        <taxon>Paenibacillus</taxon>
    </lineage>
</organism>
<dbReference type="GO" id="GO:0005886">
    <property type="term" value="C:plasma membrane"/>
    <property type="evidence" value="ECO:0007669"/>
    <property type="project" value="TreeGrafter"/>
</dbReference>
<dbReference type="Pfam" id="PF07695">
    <property type="entry name" value="7TMR-DISM_7TM"/>
    <property type="match status" value="1"/>
</dbReference>
<dbReference type="PROSITE" id="PS50887">
    <property type="entry name" value="GGDEF"/>
    <property type="match status" value="1"/>
</dbReference>
<dbReference type="PANTHER" id="PTHR45138">
    <property type="entry name" value="REGULATORY COMPONENTS OF SENSORY TRANSDUCTION SYSTEM"/>
    <property type="match status" value="1"/>
</dbReference>
<dbReference type="AlphaFoldDB" id="A0A433XI14"/>
<gene>
    <name evidence="4" type="ORF">EJP77_08755</name>
</gene>
<evidence type="ECO:0000313" key="4">
    <source>
        <dbReference type="EMBL" id="RUT33713.1"/>
    </source>
</evidence>
<feature type="transmembrane region" description="Helical" evidence="2">
    <location>
        <begin position="382"/>
        <end position="400"/>
    </location>
</feature>
<evidence type="ECO:0000313" key="5">
    <source>
        <dbReference type="Proteomes" id="UP000272464"/>
    </source>
</evidence>
<comment type="caution">
    <text evidence="4">The sequence shown here is derived from an EMBL/GenBank/DDBJ whole genome shotgun (WGS) entry which is preliminary data.</text>
</comment>
<reference evidence="4 5" key="1">
    <citation type="submission" date="2018-12" db="EMBL/GenBank/DDBJ databases">
        <authorList>
            <person name="Sun L."/>
            <person name="Chen Z."/>
        </authorList>
    </citation>
    <scope>NUCLEOTIDE SEQUENCE [LARGE SCALE GENOMIC DNA]</scope>
    <source>
        <strain evidence="4 5">3-5-3</strain>
    </source>
</reference>
<dbReference type="NCBIfam" id="TIGR00254">
    <property type="entry name" value="GGDEF"/>
    <property type="match status" value="1"/>
</dbReference>
<dbReference type="InterPro" id="IPR050469">
    <property type="entry name" value="Diguanylate_Cyclase"/>
</dbReference>